<protein>
    <submittedName>
        <fullName evidence="1">Uncharacterized protein</fullName>
    </submittedName>
</protein>
<dbReference type="InParanoid" id="A0A2H3D995"/>
<accession>A0A2H3D995</accession>
<dbReference type="EMBL" id="KZ293660">
    <property type="protein sequence ID" value="PBK91789.1"/>
    <property type="molecule type" value="Genomic_DNA"/>
</dbReference>
<evidence type="ECO:0000313" key="2">
    <source>
        <dbReference type="Proteomes" id="UP000217790"/>
    </source>
</evidence>
<organism evidence="1 2">
    <name type="scientific">Armillaria gallica</name>
    <name type="common">Bulbous honey fungus</name>
    <name type="synonym">Armillaria bulbosa</name>
    <dbReference type="NCBI Taxonomy" id="47427"/>
    <lineage>
        <taxon>Eukaryota</taxon>
        <taxon>Fungi</taxon>
        <taxon>Dikarya</taxon>
        <taxon>Basidiomycota</taxon>
        <taxon>Agaricomycotina</taxon>
        <taxon>Agaricomycetes</taxon>
        <taxon>Agaricomycetidae</taxon>
        <taxon>Agaricales</taxon>
        <taxon>Marasmiineae</taxon>
        <taxon>Physalacriaceae</taxon>
        <taxon>Armillaria</taxon>
    </lineage>
</organism>
<evidence type="ECO:0000313" key="1">
    <source>
        <dbReference type="EMBL" id="PBK91789.1"/>
    </source>
</evidence>
<dbReference type="AlphaFoldDB" id="A0A2H3D995"/>
<reference evidence="2" key="1">
    <citation type="journal article" date="2017" name="Nat. Ecol. Evol.">
        <title>Genome expansion and lineage-specific genetic innovations in the forest pathogenic fungi Armillaria.</title>
        <authorList>
            <person name="Sipos G."/>
            <person name="Prasanna A.N."/>
            <person name="Walter M.C."/>
            <person name="O'Connor E."/>
            <person name="Balint B."/>
            <person name="Krizsan K."/>
            <person name="Kiss B."/>
            <person name="Hess J."/>
            <person name="Varga T."/>
            <person name="Slot J."/>
            <person name="Riley R."/>
            <person name="Boka B."/>
            <person name="Rigling D."/>
            <person name="Barry K."/>
            <person name="Lee J."/>
            <person name="Mihaltcheva S."/>
            <person name="LaButti K."/>
            <person name="Lipzen A."/>
            <person name="Waldron R."/>
            <person name="Moloney N.M."/>
            <person name="Sperisen C."/>
            <person name="Kredics L."/>
            <person name="Vagvoelgyi C."/>
            <person name="Patrignani A."/>
            <person name="Fitzpatrick D."/>
            <person name="Nagy I."/>
            <person name="Doyle S."/>
            <person name="Anderson J.B."/>
            <person name="Grigoriev I.V."/>
            <person name="Gueldener U."/>
            <person name="Muensterkoetter M."/>
            <person name="Nagy L.G."/>
        </authorList>
    </citation>
    <scope>NUCLEOTIDE SEQUENCE [LARGE SCALE GENOMIC DNA]</scope>
    <source>
        <strain evidence="2">Ar21-2</strain>
    </source>
</reference>
<proteinExistence type="predicted"/>
<keyword evidence="2" id="KW-1185">Reference proteome</keyword>
<gene>
    <name evidence="1" type="ORF">ARMGADRAFT_1013583</name>
</gene>
<name>A0A2H3D995_ARMGA</name>
<sequence>MLIDKPMLEPTNQRRARASMLRSNERINGLDGRIQLASRAIHGTQSSRRSLLDLLLESIARAGLDRWLTDKHKRRRRHRVSP</sequence>
<dbReference type="Proteomes" id="UP000217790">
    <property type="component" value="Unassembled WGS sequence"/>
</dbReference>